<dbReference type="Pfam" id="PF13378">
    <property type="entry name" value="MR_MLE_C"/>
    <property type="match status" value="1"/>
</dbReference>
<dbReference type="AlphaFoldDB" id="A0A840IDX0"/>
<dbReference type="SMART" id="SM00922">
    <property type="entry name" value="MR_MLE"/>
    <property type="match status" value="1"/>
</dbReference>
<dbReference type="InterPro" id="IPR029065">
    <property type="entry name" value="Enolase_C-like"/>
</dbReference>
<evidence type="ECO:0000256" key="1">
    <source>
        <dbReference type="ARBA" id="ARBA00001946"/>
    </source>
</evidence>
<dbReference type="InterPro" id="IPR029017">
    <property type="entry name" value="Enolase-like_N"/>
</dbReference>
<dbReference type="SFLD" id="SFLDG00179">
    <property type="entry name" value="mandelate_racemase"/>
    <property type="match status" value="1"/>
</dbReference>
<dbReference type="Pfam" id="PF02746">
    <property type="entry name" value="MR_MLE_N"/>
    <property type="match status" value="1"/>
</dbReference>
<dbReference type="GO" id="GO:0009063">
    <property type="term" value="P:amino acid catabolic process"/>
    <property type="evidence" value="ECO:0007669"/>
    <property type="project" value="InterPro"/>
</dbReference>
<gene>
    <name evidence="5" type="ORF">BDZ31_002009</name>
</gene>
<dbReference type="Gene3D" id="3.30.390.10">
    <property type="entry name" value="Enolase-like, N-terminal domain"/>
    <property type="match status" value="1"/>
</dbReference>
<dbReference type="EMBL" id="JACHNU010000002">
    <property type="protein sequence ID" value="MBB4662423.1"/>
    <property type="molecule type" value="Genomic_DNA"/>
</dbReference>
<dbReference type="SUPFAM" id="SSF54826">
    <property type="entry name" value="Enolase N-terminal domain-like"/>
    <property type="match status" value="1"/>
</dbReference>
<dbReference type="PANTHER" id="PTHR13794:SF58">
    <property type="entry name" value="MITOCHONDRIAL ENOLASE SUPERFAMILY MEMBER 1"/>
    <property type="match status" value="1"/>
</dbReference>
<dbReference type="PANTHER" id="PTHR13794">
    <property type="entry name" value="ENOLASE SUPERFAMILY, MANDELATE RACEMASE"/>
    <property type="match status" value="1"/>
</dbReference>
<dbReference type="GO" id="GO:0016052">
    <property type="term" value="P:carbohydrate catabolic process"/>
    <property type="evidence" value="ECO:0007669"/>
    <property type="project" value="TreeGrafter"/>
</dbReference>
<name>A0A840IDX0_9ACTN</name>
<dbReference type="PROSITE" id="PS00908">
    <property type="entry name" value="MR_MLE_1"/>
    <property type="match status" value="1"/>
</dbReference>
<dbReference type="CDD" id="cd03316">
    <property type="entry name" value="MR_like"/>
    <property type="match status" value="1"/>
</dbReference>
<dbReference type="GO" id="GO:0016836">
    <property type="term" value="F:hydro-lyase activity"/>
    <property type="evidence" value="ECO:0007669"/>
    <property type="project" value="TreeGrafter"/>
</dbReference>
<proteinExistence type="predicted"/>
<dbReference type="InterPro" id="IPR046945">
    <property type="entry name" value="RHMD-like"/>
</dbReference>
<evidence type="ECO:0000313" key="5">
    <source>
        <dbReference type="EMBL" id="MBB4662423.1"/>
    </source>
</evidence>
<keyword evidence="2" id="KW-0479">Metal-binding</keyword>
<dbReference type="InterPro" id="IPR018110">
    <property type="entry name" value="Mandel_Rmase/mucon_lact_enz_CS"/>
</dbReference>
<sequence length="398" mass="43023">MRITKIDCHVLVQPAYDTSAASSAQDDLVVEIHTDEGLVGIGETDVNPWIARACIEAPGTHNMGLGLTEMLLGSDPLDVEGIWERLYVGSAMNGRRGAVINAIGALDIALHDLRGKAAGKPVHALLGGAVRDSITPYASLQPEVDGFDAYRDSMVEWAVKAKEFGFRAVKAEVTLEGPYAHTGLREPWERSTEVLAAVRSAIGPDVALLVDVQYAFPDADTALGVLRDWVEFDLFFVETPLWPDDLDGYRRLAEEQQIPIAAGEWLTTRFEHLDLMDRGRVGVVQPDIGRVGGLTEALRVARLADARGLRVVPHLWKSGISIAAAAHLAAVTPNCDYIEFLPAELSASPLRKELTSDELRMVDGVIPLPTAPGLGVELDRDALERYAGEAEALVAARA</sequence>
<accession>A0A840IDX0</accession>
<keyword evidence="6" id="KW-1185">Reference proteome</keyword>
<dbReference type="Gene3D" id="3.20.20.120">
    <property type="entry name" value="Enolase-like C-terminal domain"/>
    <property type="match status" value="1"/>
</dbReference>
<evidence type="ECO:0000256" key="2">
    <source>
        <dbReference type="ARBA" id="ARBA00022723"/>
    </source>
</evidence>
<evidence type="ECO:0000259" key="4">
    <source>
        <dbReference type="SMART" id="SM00922"/>
    </source>
</evidence>
<feature type="domain" description="Mandelate racemase/muconate lactonizing enzyme C-terminal" evidence="4">
    <location>
        <begin position="151"/>
        <end position="259"/>
    </location>
</feature>
<comment type="cofactor">
    <cofactor evidence="1">
        <name>Mg(2+)</name>
        <dbReference type="ChEBI" id="CHEBI:18420"/>
    </cofactor>
</comment>
<dbReference type="SFLD" id="SFLDS00001">
    <property type="entry name" value="Enolase"/>
    <property type="match status" value="1"/>
</dbReference>
<dbReference type="GO" id="GO:0000287">
    <property type="term" value="F:magnesium ion binding"/>
    <property type="evidence" value="ECO:0007669"/>
    <property type="project" value="TreeGrafter"/>
</dbReference>
<dbReference type="Proteomes" id="UP000585272">
    <property type="component" value="Unassembled WGS sequence"/>
</dbReference>
<dbReference type="SUPFAM" id="SSF51604">
    <property type="entry name" value="Enolase C-terminal domain-like"/>
    <property type="match status" value="1"/>
</dbReference>
<reference evidence="5 6" key="1">
    <citation type="submission" date="2020-08" db="EMBL/GenBank/DDBJ databases">
        <title>Genomic Encyclopedia of Archaeal and Bacterial Type Strains, Phase II (KMG-II): from individual species to whole genera.</title>
        <authorList>
            <person name="Goeker M."/>
        </authorList>
    </citation>
    <scope>NUCLEOTIDE SEQUENCE [LARGE SCALE GENOMIC DNA]</scope>
    <source>
        <strain evidence="5 6">DSM 23288</strain>
    </source>
</reference>
<organism evidence="5 6">
    <name type="scientific">Conexibacter arvalis</name>
    <dbReference type="NCBI Taxonomy" id="912552"/>
    <lineage>
        <taxon>Bacteria</taxon>
        <taxon>Bacillati</taxon>
        <taxon>Actinomycetota</taxon>
        <taxon>Thermoleophilia</taxon>
        <taxon>Solirubrobacterales</taxon>
        <taxon>Conexibacteraceae</taxon>
        <taxon>Conexibacter</taxon>
    </lineage>
</organism>
<keyword evidence="3" id="KW-0460">Magnesium</keyword>
<evidence type="ECO:0000313" key="6">
    <source>
        <dbReference type="Proteomes" id="UP000585272"/>
    </source>
</evidence>
<evidence type="ECO:0000256" key="3">
    <source>
        <dbReference type="ARBA" id="ARBA00022842"/>
    </source>
</evidence>
<comment type="caution">
    <text evidence="5">The sequence shown here is derived from an EMBL/GenBank/DDBJ whole genome shotgun (WGS) entry which is preliminary data.</text>
</comment>
<dbReference type="InterPro" id="IPR013342">
    <property type="entry name" value="Mandelate_racemase_C"/>
</dbReference>
<dbReference type="InterPro" id="IPR036849">
    <property type="entry name" value="Enolase-like_C_sf"/>
</dbReference>
<protein>
    <submittedName>
        <fullName evidence="5">L-alanine-DL-glutamate epimerase-like enolase superfamily enzyme</fullName>
    </submittedName>
</protein>
<dbReference type="InterPro" id="IPR013341">
    <property type="entry name" value="Mandelate_racemase_N_dom"/>
</dbReference>
<dbReference type="RefSeq" id="WP_183341606.1">
    <property type="nucleotide sequence ID" value="NZ_JACHNU010000002.1"/>
</dbReference>